<dbReference type="InterPro" id="IPR000873">
    <property type="entry name" value="AMP-dep_synth/lig_dom"/>
</dbReference>
<protein>
    <submittedName>
        <fullName evidence="4">Malonyl-CoA synthase</fullName>
    </submittedName>
</protein>
<reference evidence="4" key="2">
    <citation type="submission" date="2020-09" db="EMBL/GenBank/DDBJ databases">
        <authorList>
            <person name="Sun Q."/>
            <person name="Zhou Y."/>
        </authorList>
    </citation>
    <scope>NUCLEOTIDE SEQUENCE</scope>
    <source>
        <strain evidence="4">CGMCC 1.15519</strain>
    </source>
</reference>
<dbReference type="Pfam" id="PF00501">
    <property type="entry name" value="AMP-binding"/>
    <property type="match status" value="1"/>
</dbReference>
<dbReference type="EMBL" id="BMJM01000005">
    <property type="protein sequence ID" value="GGE11070.1"/>
    <property type="molecule type" value="Genomic_DNA"/>
</dbReference>
<sequence>MGDSVGQAPSDSFYHHLESRLTANPDRIVLTMSGQSLTGAALLQATARRAAALIAMGVGPGGRVVVQAEKSLELVLLYLAVLRIGAVYVPLNTSYRPAEIAYFIDDAQPRLFVCDPADIAVHAPLAARTGTAIHGLDRDGSGSFADAIPADTPASPAIPRMAHNLAAIVYTSGTTGRSKGAMISHGNLHANAQALIATWQITADDVLLHALPLFHIHGLFIALNTTLLAGGRTDMLPTFEASQVIDKLGGATLFMGVPTYYTRLLADPRLTPAIAAPIRLFICGSAPLTPQTFDAFQARTGDTIVERYGMSECGIICSNPVDGPRIAGSVGPPLPGVEVRIADNASKGVLEVRGDSVFSGYWRQPEKTAAEFRADGFFSTGDLATIDSGGIVRIVGREKDMIICGGLNVYPKEIEELIDAMPGVAEAAVIGLPHPDFGEAVCAVVRLDPAEPRPTPATIITALKLDLAGFKVPKAIFIVDELPRNAMAKVQKAALRARYANHFESSQ</sequence>
<dbReference type="RefSeq" id="WP_207792535.1">
    <property type="nucleotide sequence ID" value="NZ_BMJM01000005.1"/>
</dbReference>
<dbReference type="PANTHER" id="PTHR43201:SF8">
    <property type="entry name" value="ACYL-COA SYNTHETASE FAMILY MEMBER 3"/>
    <property type="match status" value="1"/>
</dbReference>
<proteinExistence type="inferred from homology"/>
<dbReference type="InterPro" id="IPR020845">
    <property type="entry name" value="AMP-binding_CS"/>
</dbReference>
<comment type="caution">
    <text evidence="4">The sequence shown here is derived from an EMBL/GenBank/DDBJ whole genome shotgun (WGS) entry which is preliminary data.</text>
</comment>
<organism evidence="4 5">
    <name type="scientific">Sandarakinorhabdus glacialis</name>
    <dbReference type="NCBI Taxonomy" id="1614636"/>
    <lineage>
        <taxon>Bacteria</taxon>
        <taxon>Pseudomonadati</taxon>
        <taxon>Pseudomonadota</taxon>
        <taxon>Alphaproteobacteria</taxon>
        <taxon>Sphingomonadales</taxon>
        <taxon>Sphingosinicellaceae</taxon>
        <taxon>Sandarakinorhabdus</taxon>
    </lineage>
</organism>
<evidence type="ECO:0000259" key="3">
    <source>
        <dbReference type="Pfam" id="PF13193"/>
    </source>
</evidence>
<accession>A0A916ZSW4</accession>
<dbReference type="PROSITE" id="PS00455">
    <property type="entry name" value="AMP_BINDING"/>
    <property type="match status" value="1"/>
</dbReference>
<comment type="similarity">
    <text evidence="1">Belongs to the ATP-dependent AMP-binding enzyme family.</text>
</comment>
<dbReference type="Gene3D" id="3.40.50.12780">
    <property type="entry name" value="N-terminal domain of ligase-like"/>
    <property type="match status" value="1"/>
</dbReference>
<dbReference type="InterPro" id="IPR042099">
    <property type="entry name" value="ANL_N_sf"/>
</dbReference>
<dbReference type="InterPro" id="IPR025110">
    <property type="entry name" value="AMP-bd_C"/>
</dbReference>
<dbReference type="PANTHER" id="PTHR43201">
    <property type="entry name" value="ACYL-COA SYNTHETASE"/>
    <property type="match status" value="1"/>
</dbReference>
<keyword evidence="5" id="KW-1185">Reference proteome</keyword>
<gene>
    <name evidence="4" type="ORF">GCM10011529_16790</name>
</gene>
<feature type="domain" description="AMP-binding enzyme C-terminal" evidence="3">
    <location>
        <begin position="413"/>
        <end position="489"/>
    </location>
</feature>
<dbReference type="NCBIfam" id="NF005702">
    <property type="entry name" value="PRK07514.1"/>
    <property type="match status" value="1"/>
</dbReference>
<evidence type="ECO:0000313" key="5">
    <source>
        <dbReference type="Proteomes" id="UP000635071"/>
    </source>
</evidence>
<dbReference type="Pfam" id="PF13193">
    <property type="entry name" value="AMP-binding_C"/>
    <property type="match status" value="1"/>
</dbReference>
<name>A0A916ZSW4_9SPHN</name>
<evidence type="ECO:0000259" key="2">
    <source>
        <dbReference type="Pfam" id="PF00501"/>
    </source>
</evidence>
<evidence type="ECO:0000313" key="4">
    <source>
        <dbReference type="EMBL" id="GGE11070.1"/>
    </source>
</evidence>
<dbReference type="Proteomes" id="UP000635071">
    <property type="component" value="Unassembled WGS sequence"/>
</dbReference>
<dbReference type="AlphaFoldDB" id="A0A916ZSW4"/>
<dbReference type="CDD" id="cd05941">
    <property type="entry name" value="MCS"/>
    <property type="match status" value="1"/>
</dbReference>
<feature type="domain" description="AMP-dependent synthetase/ligase" evidence="2">
    <location>
        <begin position="18"/>
        <end position="362"/>
    </location>
</feature>
<evidence type="ECO:0000256" key="1">
    <source>
        <dbReference type="ARBA" id="ARBA00006432"/>
    </source>
</evidence>
<dbReference type="InterPro" id="IPR045851">
    <property type="entry name" value="AMP-bd_C_sf"/>
</dbReference>
<dbReference type="GO" id="GO:0031956">
    <property type="term" value="F:medium-chain fatty acid-CoA ligase activity"/>
    <property type="evidence" value="ECO:0007669"/>
    <property type="project" value="TreeGrafter"/>
</dbReference>
<reference evidence="4" key="1">
    <citation type="journal article" date="2014" name="Int. J. Syst. Evol. Microbiol.">
        <title>Complete genome sequence of Corynebacterium casei LMG S-19264T (=DSM 44701T), isolated from a smear-ripened cheese.</title>
        <authorList>
            <consortium name="US DOE Joint Genome Institute (JGI-PGF)"/>
            <person name="Walter F."/>
            <person name="Albersmeier A."/>
            <person name="Kalinowski J."/>
            <person name="Ruckert C."/>
        </authorList>
    </citation>
    <scope>NUCLEOTIDE SEQUENCE</scope>
    <source>
        <strain evidence="4">CGMCC 1.15519</strain>
    </source>
</reference>
<dbReference type="Gene3D" id="3.30.300.30">
    <property type="match status" value="1"/>
</dbReference>
<dbReference type="SUPFAM" id="SSF56801">
    <property type="entry name" value="Acetyl-CoA synthetase-like"/>
    <property type="match status" value="1"/>
</dbReference>
<dbReference type="GO" id="GO:0006631">
    <property type="term" value="P:fatty acid metabolic process"/>
    <property type="evidence" value="ECO:0007669"/>
    <property type="project" value="TreeGrafter"/>
</dbReference>